<gene>
    <name evidence="2" type="ORF">WRSd3_00203</name>
    <name evidence="1" type="ORF">WRSd3_p00200</name>
</gene>
<protein>
    <submittedName>
        <fullName evidence="1">Uncharacterized protein</fullName>
    </submittedName>
</protein>
<organism evidence="1 3">
    <name type="scientific">Shigella dysenteriae WRSd3</name>
    <dbReference type="NCBI Taxonomy" id="1401327"/>
    <lineage>
        <taxon>Bacteria</taxon>
        <taxon>Pseudomonadati</taxon>
        <taxon>Pseudomonadota</taxon>
        <taxon>Gammaproteobacteria</taxon>
        <taxon>Enterobacterales</taxon>
        <taxon>Enterobacteriaceae</taxon>
        <taxon>Shigella</taxon>
    </lineage>
</organism>
<proteinExistence type="predicted"/>
<reference evidence="1 3" key="1">
    <citation type="submission" date="2013-10" db="EMBL/GenBank/DDBJ databases">
        <title>Draft genomes and the virulence plasmids of Sd1617 vaccine constructs: WRSd3 and WRSd5.</title>
        <authorList>
            <person name="Aksomboon Vongsawan A."/>
            <person name="Venkatesan M.M."/>
            <person name="Vaisvil B."/>
            <person name="Emel G."/>
            <person name="Kepatral V."/>
            <person name="Sethabutr O."/>
            <person name="Serichantalergs O."/>
            <person name="Mason C."/>
        </authorList>
    </citation>
    <scope>NUCLEOTIDE SEQUENCE [LARGE SCALE GENOMIC DNA]</scope>
    <source>
        <strain evidence="1 3">WRSd3</strain>
        <plasmid evidence="1">unnamed</plasmid>
    </source>
</reference>
<geneLocation type="plasmid" evidence="1">
    <name>unnamed</name>
</geneLocation>
<dbReference type="RefSeq" id="WP_000609864.1">
    <property type="nucleotide sequence ID" value="NZ_AXUT01000016.1"/>
</dbReference>
<keyword evidence="1" id="KW-0614">Plasmid</keyword>
<evidence type="ECO:0000313" key="2">
    <source>
        <dbReference type="EMBL" id="ESU82267.1"/>
    </source>
</evidence>
<dbReference type="EMBL" id="AXUT01000778">
    <property type="protein sequence ID" value="ESU76048.1"/>
    <property type="molecule type" value="Genomic_DNA"/>
</dbReference>
<name>A0A090NVI0_SHIDY</name>
<accession>A0A090NVI0</accession>
<comment type="caution">
    <text evidence="1">The sequence shown here is derived from an EMBL/GenBank/DDBJ whole genome shotgun (WGS) entry which is preliminary data.</text>
</comment>
<evidence type="ECO:0000313" key="1">
    <source>
        <dbReference type="EMBL" id="ESU76048.1"/>
    </source>
</evidence>
<evidence type="ECO:0000313" key="3">
    <source>
        <dbReference type="Proteomes" id="UP000017944"/>
    </source>
</evidence>
<dbReference type="AlphaFoldDB" id="A0A090NVI0"/>
<dbReference type="Proteomes" id="UP000017944">
    <property type="component" value="Unassembled WGS sequence"/>
</dbReference>
<dbReference type="EMBL" id="AXUT01000016">
    <property type="protein sequence ID" value="ESU82267.1"/>
    <property type="molecule type" value="Genomic_DNA"/>
</dbReference>
<sequence length="135" mass="15585">MINQINASNALQQRLNSEELVNLNDRLSSSQSLDEDIIYEIMQYFSQSELNPIDNDELHNKIEQLFNSRFPYLTAAQKSSLLNKLIDANQYVDLHEGFYASLSIYNNINFYIKTTTFDSLISVFEAGRDADDSTW</sequence>